<keyword evidence="1" id="KW-0378">Hydrolase</keyword>
<keyword evidence="8" id="KW-1185">Reference proteome</keyword>
<evidence type="ECO:0000259" key="6">
    <source>
        <dbReference type="PROSITE" id="PS51820"/>
    </source>
</evidence>
<feature type="signal peptide" evidence="4">
    <location>
        <begin position="1"/>
        <end position="33"/>
    </location>
</feature>
<feature type="chain" id="PRO_5016402526" evidence="4">
    <location>
        <begin position="34"/>
        <end position="554"/>
    </location>
</feature>
<dbReference type="GO" id="GO:0016798">
    <property type="term" value="F:hydrolase activity, acting on glycosyl bonds"/>
    <property type="evidence" value="ECO:0007669"/>
    <property type="project" value="UniProtKB-KW"/>
</dbReference>
<dbReference type="KEGG" id="scad:DN051_19015"/>
<gene>
    <name evidence="7" type="ORF">DN051_19015</name>
</gene>
<evidence type="ECO:0000259" key="5">
    <source>
        <dbReference type="PROSITE" id="PS50853"/>
    </source>
</evidence>
<dbReference type="GO" id="GO:0000272">
    <property type="term" value="P:polysaccharide catabolic process"/>
    <property type="evidence" value="ECO:0007669"/>
    <property type="project" value="UniProtKB-KW"/>
</dbReference>
<dbReference type="Gene3D" id="2.60.40.10">
    <property type="entry name" value="Immunoglobulins"/>
    <property type="match status" value="3"/>
</dbReference>
<evidence type="ECO:0000256" key="3">
    <source>
        <dbReference type="SAM" id="MobiDB-lite"/>
    </source>
</evidence>
<protein>
    <submittedName>
        <fullName evidence="7">Cellulose 1,4-beta-cellobiosidase</fullName>
    </submittedName>
</protein>
<evidence type="ECO:0000313" key="8">
    <source>
        <dbReference type="Proteomes" id="UP000249616"/>
    </source>
</evidence>
<keyword evidence="2" id="KW-0624">Polysaccharide degradation</keyword>
<dbReference type="InterPro" id="IPR011658">
    <property type="entry name" value="PA14_dom"/>
</dbReference>
<dbReference type="SMART" id="SM00758">
    <property type="entry name" value="PA14"/>
    <property type="match status" value="1"/>
</dbReference>
<feature type="domain" description="PA14" evidence="6">
    <location>
        <begin position="37"/>
        <end position="180"/>
    </location>
</feature>
<dbReference type="Proteomes" id="UP000249616">
    <property type="component" value="Chromosome"/>
</dbReference>
<dbReference type="InterPro" id="IPR013783">
    <property type="entry name" value="Ig-like_fold"/>
</dbReference>
<keyword evidence="1" id="KW-0326">Glycosidase</keyword>
<dbReference type="Pfam" id="PF07691">
    <property type="entry name" value="PA14"/>
    <property type="match status" value="1"/>
</dbReference>
<feature type="region of interest" description="Disordered" evidence="3">
    <location>
        <begin position="357"/>
        <end position="376"/>
    </location>
</feature>
<evidence type="ECO:0000256" key="4">
    <source>
        <dbReference type="SAM" id="SignalP"/>
    </source>
</evidence>
<dbReference type="InterPro" id="IPR037524">
    <property type="entry name" value="PA14/GLEYA"/>
</dbReference>
<keyword evidence="2" id="KW-0119">Carbohydrate metabolism</keyword>
<dbReference type="InterPro" id="IPR036116">
    <property type="entry name" value="FN3_sf"/>
</dbReference>
<feature type="domain" description="Fibronectin type-III" evidence="5">
    <location>
        <begin position="173"/>
        <end position="273"/>
    </location>
</feature>
<evidence type="ECO:0000256" key="2">
    <source>
        <dbReference type="ARBA" id="ARBA00023326"/>
    </source>
</evidence>
<evidence type="ECO:0000256" key="1">
    <source>
        <dbReference type="ARBA" id="ARBA00023295"/>
    </source>
</evidence>
<dbReference type="RefSeq" id="WP_112439137.1">
    <property type="nucleotide sequence ID" value="NZ_CP030073.1"/>
</dbReference>
<organism evidence="7 8">
    <name type="scientific">Streptomyces cadmiisoli</name>
    <dbReference type="NCBI Taxonomy" id="2184053"/>
    <lineage>
        <taxon>Bacteria</taxon>
        <taxon>Bacillati</taxon>
        <taxon>Actinomycetota</taxon>
        <taxon>Actinomycetes</taxon>
        <taxon>Kitasatosporales</taxon>
        <taxon>Streptomycetaceae</taxon>
        <taxon>Streptomyces</taxon>
        <taxon>Streptomyces aurantiacus group</taxon>
    </lineage>
</organism>
<accession>A0A2Z4J0A0</accession>
<dbReference type="InterPro" id="IPR003961">
    <property type="entry name" value="FN3_dom"/>
</dbReference>
<keyword evidence="4" id="KW-0732">Signal</keyword>
<dbReference type="SUPFAM" id="SSF56988">
    <property type="entry name" value="Anthrax protective antigen"/>
    <property type="match status" value="1"/>
</dbReference>
<proteinExistence type="predicted"/>
<name>A0A2Z4J0A0_9ACTN</name>
<dbReference type="PROSITE" id="PS51820">
    <property type="entry name" value="PA14"/>
    <property type="match status" value="1"/>
</dbReference>
<dbReference type="EMBL" id="CP030073">
    <property type="protein sequence ID" value="AWW38490.1"/>
    <property type="molecule type" value="Genomic_DNA"/>
</dbReference>
<evidence type="ECO:0000313" key="7">
    <source>
        <dbReference type="EMBL" id="AWW38490.1"/>
    </source>
</evidence>
<dbReference type="Gene3D" id="3.90.182.10">
    <property type="entry name" value="Toxin - Anthrax Protective Antigen,domain 1"/>
    <property type="match status" value="1"/>
</dbReference>
<dbReference type="AlphaFoldDB" id="A0A2Z4J0A0"/>
<sequence length="554" mass="57117">MNPARRTTSAAATAVVLATAGGLLTAAAAPASAATTCTSPVFKRQFYANTSFSGTPKKTDCDSAVDQNWGTGAPASGLPKDKFGVRWTVTRDFGSGGPFTFTASAQDGVRVYLDGKPRIDLWKNVSSTVSKTVNVTIPKGKHALRVDFVNVTGRANVKFTYAPRTSASVDKVAPLVPTGAAVTYDQATGKAKLTWAKNKEMDLAGYRVYRRAKGGSSPGTRLTTTTSTSYTDATLPVTGAAYEYTVRAVDKAGHESAGTATLPVTTTDRTAPEPLGELSSVGTTAGNALTWEASPSSDVHHYEVWAAPAGQQDPDGPATVFGTSWTDVVAEAGTEYRYTVLAVDGARNVSPASVVTATRPVPSGAPAPTGVQGTPADAHTRLTWAPAEGDIGGYRVYRRTDPNGAWNAIGDTGSAAGSYEDTSAPRGKAYYYVATVDGAGAESVPSAAATVDRLTPATAAGPAAPRLTVNSQGGTRFPISVGVEPGAGDEQRLLKGYLWEISGACGSSGPPRLTTTDTISWIPSATGPCAVAVRAVDAYGRTGQEASVEVMVAR</sequence>
<reference evidence="7 8" key="1">
    <citation type="journal article" date="2019" name="Int. J. Syst. Evol. Microbiol.">
        <title>Streptomyces cadmiisoli sp. nov., a novel actinomycete isolated from cadmium-contaminated soil.</title>
        <authorList>
            <person name="Li K."/>
            <person name="Tang X."/>
            <person name="Zhao J."/>
            <person name="Guo Y."/>
            <person name="Tang Y."/>
            <person name="Gao J."/>
        </authorList>
    </citation>
    <scope>NUCLEOTIDE SEQUENCE [LARGE SCALE GENOMIC DNA]</scope>
    <source>
        <strain evidence="7 8">ZFG47</strain>
    </source>
</reference>
<dbReference type="SUPFAM" id="SSF49265">
    <property type="entry name" value="Fibronectin type III"/>
    <property type="match status" value="2"/>
</dbReference>
<dbReference type="PROSITE" id="PS50853">
    <property type="entry name" value="FN3"/>
    <property type="match status" value="1"/>
</dbReference>